<reference evidence="3" key="1">
    <citation type="journal article" date="2012" name="MBio">
        <title>Comparative genome analysis of Trichophyton rubrum and related dermatophytes reveals candidate genes involved in infection.</title>
        <authorList>
            <person name="Martinez D.A."/>
            <person name="Oliver B.G."/>
            <person name="Graeser Y."/>
            <person name="Goldberg J.M."/>
            <person name="Li W."/>
            <person name="Martinez-Rossi N.M."/>
            <person name="Monod M."/>
            <person name="Shelest E."/>
            <person name="Barton R.C."/>
            <person name="Birch E."/>
            <person name="Brakhage A.A."/>
            <person name="Chen Z."/>
            <person name="Gurr S.J."/>
            <person name="Heiman D."/>
            <person name="Heitman J."/>
            <person name="Kosti I."/>
            <person name="Rossi A."/>
            <person name="Saif S."/>
            <person name="Samalova M."/>
            <person name="Saunders C.W."/>
            <person name="Shea T."/>
            <person name="Summerbell R.C."/>
            <person name="Xu J."/>
            <person name="Young S."/>
            <person name="Zeng Q."/>
            <person name="Birren B.W."/>
            <person name="Cuomo C.A."/>
            <person name="White T.C."/>
        </authorList>
    </citation>
    <scope>NUCLEOTIDE SEQUENCE [LARGE SCALE GENOMIC DNA]</scope>
    <source>
        <strain evidence="3">CBS 112818</strain>
    </source>
</reference>
<accession>F2RPE1</accession>
<gene>
    <name evidence="2" type="ORF">TESG_00747</name>
</gene>
<dbReference type="HOGENOM" id="CLU_628806_0_0_1"/>
<feature type="compositionally biased region" description="Basic and acidic residues" evidence="1">
    <location>
        <begin position="222"/>
        <end position="231"/>
    </location>
</feature>
<name>F2RPE1_TRIT1</name>
<feature type="region of interest" description="Disordered" evidence="1">
    <location>
        <begin position="202"/>
        <end position="231"/>
    </location>
</feature>
<dbReference type="Proteomes" id="UP000009172">
    <property type="component" value="Unassembled WGS sequence"/>
</dbReference>
<organism evidence="2 3">
    <name type="scientific">Trichophyton tonsurans (strain CBS 112818)</name>
    <name type="common">Scalp ringworm fungus</name>
    <dbReference type="NCBI Taxonomy" id="647933"/>
    <lineage>
        <taxon>Eukaryota</taxon>
        <taxon>Fungi</taxon>
        <taxon>Dikarya</taxon>
        <taxon>Ascomycota</taxon>
        <taxon>Pezizomycotina</taxon>
        <taxon>Eurotiomycetes</taxon>
        <taxon>Eurotiomycetidae</taxon>
        <taxon>Onygenales</taxon>
        <taxon>Arthrodermataceae</taxon>
        <taxon>Trichophyton</taxon>
    </lineage>
</organism>
<feature type="compositionally biased region" description="Basic and acidic residues" evidence="1">
    <location>
        <begin position="33"/>
        <end position="62"/>
    </location>
</feature>
<protein>
    <submittedName>
        <fullName evidence="2">Uncharacterized protein</fullName>
    </submittedName>
</protein>
<dbReference type="AlphaFoldDB" id="F2RPE1"/>
<evidence type="ECO:0000256" key="1">
    <source>
        <dbReference type="SAM" id="MobiDB-lite"/>
    </source>
</evidence>
<proteinExistence type="predicted"/>
<sequence length="436" mass="50152">MKSRSCCLKPLRFFLTNARRNHDRTAAVRQTGRGREYEDMKINDKKRESEGVRERERERERGQVYGPRSRRRQKTDRQVDAIEEEDRGTREDEQGLSFRLLRRGRIKGGQGGRQRRRAEAARKEDQKDREETATGRSQGKKEEEEGPEEETRDKRQPEREREEEAHQRCLMVWSELSQARRGQSEGGCRQWAKTIRGQEKATMNLSGHAHTEDTEQGGPRETTARQKEGKETVEKWLISANIKNSSPLLRSWTLQTDTTTNPKYRHGLTKQLTFFFFFLRRNQEGGEEEWMPDGRGTPYGVKGGRIQQIQKRYDTSSKGPDVWPTGINQVLLPFSHPRPIDRSSGLARSACLVDTRLTHPPSTAPSRAHTGHQTRLIGISTSPCPPSSCFSGAANQPTRRLVLFPWLFLAFGFEGRERERDRLALGLDWSLDLAQG</sequence>
<feature type="compositionally biased region" description="Basic and acidic residues" evidence="1">
    <location>
        <begin position="117"/>
        <end position="166"/>
    </location>
</feature>
<feature type="region of interest" description="Disordered" evidence="1">
    <location>
        <begin position="20"/>
        <end position="166"/>
    </location>
</feature>
<evidence type="ECO:0000313" key="2">
    <source>
        <dbReference type="EMBL" id="EGD93197.1"/>
    </source>
</evidence>
<evidence type="ECO:0000313" key="3">
    <source>
        <dbReference type="Proteomes" id="UP000009172"/>
    </source>
</evidence>
<dbReference type="EMBL" id="GG698478">
    <property type="protein sequence ID" value="EGD93197.1"/>
    <property type="molecule type" value="Genomic_DNA"/>
</dbReference>
<keyword evidence="3" id="KW-1185">Reference proteome</keyword>